<evidence type="ECO:0000256" key="1">
    <source>
        <dbReference type="SAM" id="MobiDB-lite"/>
    </source>
</evidence>
<evidence type="ECO:0000313" key="2">
    <source>
        <dbReference type="EMBL" id="KAH1186010.1"/>
    </source>
</evidence>
<evidence type="ECO:0000313" key="3">
    <source>
        <dbReference type="Proteomes" id="UP000827986"/>
    </source>
</evidence>
<sequence>MPHGRLCCPDSDPVHPAYKWPQTLPEGKPLPKQMIGHSFSSRIQDSRNTYLKLHQLAESEDWSVPEEAVTATLEPKKSSFARASQADNPHHSDKRKGIKKDSENTNSSNLVIDPGTDRPGACAPNSEIQHTEARPDGAEVQL</sequence>
<name>A0A9D3XVL5_9SAUR</name>
<feature type="region of interest" description="Disordered" evidence="1">
    <location>
        <begin position="60"/>
        <end position="142"/>
    </location>
</feature>
<reference evidence="2" key="1">
    <citation type="submission" date="2021-09" db="EMBL/GenBank/DDBJ databases">
        <title>The genome of Mauremys mutica provides insights into the evolution of semi-aquatic lifestyle.</title>
        <authorList>
            <person name="Gong S."/>
            <person name="Gao Y."/>
        </authorList>
    </citation>
    <scope>NUCLEOTIDE SEQUENCE</scope>
    <source>
        <strain evidence="2">MM-2020</strain>
        <tissue evidence="2">Muscle</tissue>
    </source>
</reference>
<protein>
    <submittedName>
        <fullName evidence="2">Uncharacterized protein</fullName>
    </submittedName>
</protein>
<dbReference type="EMBL" id="JAHDVG010000463">
    <property type="protein sequence ID" value="KAH1186010.1"/>
    <property type="molecule type" value="Genomic_DNA"/>
</dbReference>
<feature type="region of interest" description="Disordered" evidence="1">
    <location>
        <begin position="1"/>
        <end position="34"/>
    </location>
</feature>
<proteinExistence type="predicted"/>
<dbReference type="AlphaFoldDB" id="A0A9D3XVL5"/>
<dbReference type="Proteomes" id="UP000827986">
    <property type="component" value="Unassembled WGS sequence"/>
</dbReference>
<comment type="caution">
    <text evidence="2">The sequence shown here is derived from an EMBL/GenBank/DDBJ whole genome shotgun (WGS) entry which is preliminary data.</text>
</comment>
<feature type="compositionally biased region" description="Basic and acidic residues" evidence="1">
    <location>
        <begin position="129"/>
        <end position="142"/>
    </location>
</feature>
<organism evidence="2 3">
    <name type="scientific">Mauremys mutica</name>
    <name type="common">yellowpond turtle</name>
    <dbReference type="NCBI Taxonomy" id="74926"/>
    <lineage>
        <taxon>Eukaryota</taxon>
        <taxon>Metazoa</taxon>
        <taxon>Chordata</taxon>
        <taxon>Craniata</taxon>
        <taxon>Vertebrata</taxon>
        <taxon>Euteleostomi</taxon>
        <taxon>Archelosauria</taxon>
        <taxon>Testudinata</taxon>
        <taxon>Testudines</taxon>
        <taxon>Cryptodira</taxon>
        <taxon>Durocryptodira</taxon>
        <taxon>Testudinoidea</taxon>
        <taxon>Geoemydidae</taxon>
        <taxon>Geoemydinae</taxon>
        <taxon>Mauremys</taxon>
    </lineage>
</organism>
<keyword evidence="3" id="KW-1185">Reference proteome</keyword>
<gene>
    <name evidence="2" type="ORF">KIL84_018759</name>
</gene>
<accession>A0A9D3XVL5</accession>